<dbReference type="Pfam" id="PF08448">
    <property type="entry name" value="PAS_4"/>
    <property type="match status" value="1"/>
</dbReference>
<dbReference type="InterPro" id="IPR003018">
    <property type="entry name" value="GAF"/>
</dbReference>
<dbReference type="PROSITE" id="PS50113">
    <property type="entry name" value="PAC"/>
    <property type="match status" value="1"/>
</dbReference>
<dbReference type="InterPro" id="IPR001789">
    <property type="entry name" value="Sig_transdc_resp-reg_receiver"/>
</dbReference>
<dbReference type="InterPro" id="IPR013655">
    <property type="entry name" value="PAS_fold_3"/>
</dbReference>
<dbReference type="InterPro" id="IPR000700">
    <property type="entry name" value="PAS-assoc_C"/>
</dbReference>
<dbReference type="InterPro" id="IPR000014">
    <property type="entry name" value="PAS"/>
</dbReference>
<dbReference type="Pfam" id="PF00072">
    <property type="entry name" value="Response_reg"/>
    <property type="match status" value="2"/>
</dbReference>
<keyword evidence="12" id="KW-1185">Reference proteome</keyword>
<dbReference type="InterPro" id="IPR004358">
    <property type="entry name" value="Sig_transdc_His_kin-like_C"/>
</dbReference>
<evidence type="ECO:0000256" key="4">
    <source>
        <dbReference type="ARBA" id="ARBA00022679"/>
    </source>
</evidence>
<dbReference type="Pfam" id="PF01590">
    <property type="entry name" value="GAF"/>
    <property type="match status" value="1"/>
</dbReference>
<dbReference type="CDD" id="cd00130">
    <property type="entry name" value="PAS"/>
    <property type="match status" value="1"/>
</dbReference>
<proteinExistence type="predicted"/>
<evidence type="ECO:0000256" key="7">
    <source>
        <dbReference type="PROSITE-ProRule" id="PRU00169"/>
    </source>
</evidence>
<dbReference type="InterPro" id="IPR011006">
    <property type="entry name" value="CheY-like_superfamily"/>
</dbReference>
<dbReference type="SMART" id="SM00448">
    <property type="entry name" value="REC"/>
    <property type="match status" value="2"/>
</dbReference>
<evidence type="ECO:0000256" key="2">
    <source>
        <dbReference type="ARBA" id="ARBA00012438"/>
    </source>
</evidence>
<dbReference type="SMART" id="SM00086">
    <property type="entry name" value="PAC"/>
    <property type="match status" value="2"/>
</dbReference>
<feature type="domain" description="Response regulatory" evidence="9">
    <location>
        <begin position="818"/>
        <end position="933"/>
    </location>
</feature>
<dbReference type="CDD" id="cd17574">
    <property type="entry name" value="REC_OmpR"/>
    <property type="match status" value="1"/>
</dbReference>
<dbReference type="PROSITE" id="PS50110">
    <property type="entry name" value="RESPONSE_REGULATORY"/>
    <property type="match status" value="2"/>
</dbReference>
<dbReference type="FunFam" id="3.30.565.10:FF:000010">
    <property type="entry name" value="Sensor histidine kinase RcsC"/>
    <property type="match status" value="1"/>
</dbReference>
<dbReference type="GO" id="GO:0009927">
    <property type="term" value="F:histidine phosphotransfer kinase activity"/>
    <property type="evidence" value="ECO:0007669"/>
    <property type="project" value="TreeGrafter"/>
</dbReference>
<reference evidence="11 12" key="1">
    <citation type="submission" date="2018-09" db="EMBL/GenBank/DDBJ databases">
        <authorList>
            <person name="Grouzdev D.S."/>
            <person name="Krutkina M.S."/>
        </authorList>
    </citation>
    <scope>NUCLEOTIDE SEQUENCE [LARGE SCALE GENOMIC DNA]</scope>
    <source>
        <strain evidence="11 12">RmlP001</strain>
    </source>
</reference>
<evidence type="ECO:0000256" key="5">
    <source>
        <dbReference type="ARBA" id="ARBA00022777"/>
    </source>
</evidence>
<dbReference type="SUPFAM" id="SSF55785">
    <property type="entry name" value="PYP-like sensor domain (PAS domain)"/>
    <property type="match status" value="2"/>
</dbReference>
<keyword evidence="5" id="KW-0418">Kinase</keyword>
<dbReference type="Pfam" id="PF02518">
    <property type="entry name" value="HATPase_c"/>
    <property type="match status" value="1"/>
</dbReference>
<dbReference type="InterPro" id="IPR035965">
    <property type="entry name" value="PAS-like_dom_sf"/>
</dbReference>
<dbReference type="InterPro" id="IPR036097">
    <property type="entry name" value="HisK_dim/P_sf"/>
</dbReference>
<dbReference type="CDD" id="cd00082">
    <property type="entry name" value="HisKA"/>
    <property type="match status" value="1"/>
</dbReference>
<evidence type="ECO:0000256" key="6">
    <source>
        <dbReference type="ARBA" id="ARBA00023012"/>
    </source>
</evidence>
<dbReference type="SMART" id="SM00065">
    <property type="entry name" value="GAF"/>
    <property type="match status" value="1"/>
</dbReference>
<dbReference type="Gene3D" id="3.30.450.40">
    <property type="match status" value="1"/>
</dbReference>
<dbReference type="PANTHER" id="PTHR43047">
    <property type="entry name" value="TWO-COMPONENT HISTIDINE PROTEIN KINASE"/>
    <property type="match status" value="1"/>
</dbReference>
<dbReference type="FunFam" id="3.30.450.20:FF:000099">
    <property type="entry name" value="Sensory box sensor histidine kinase"/>
    <property type="match status" value="1"/>
</dbReference>
<dbReference type="InterPro" id="IPR036890">
    <property type="entry name" value="HATPase_C_sf"/>
</dbReference>
<feature type="modified residue" description="4-aspartylphosphate" evidence="7">
    <location>
        <position position="867"/>
    </location>
</feature>
<evidence type="ECO:0000313" key="12">
    <source>
        <dbReference type="Proteomes" id="UP000289411"/>
    </source>
</evidence>
<organism evidence="11 12">
    <name type="scientific">Lichenibacterium ramalinae</name>
    <dbReference type="NCBI Taxonomy" id="2316527"/>
    <lineage>
        <taxon>Bacteria</taxon>
        <taxon>Pseudomonadati</taxon>
        <taxon>Pseudomonadota</taxon>
        <taxon>Alphaproteobacteria</taxon>
        <taxon>Hyphomicrobiales</taxon>
        <taxon>Lichenihabitantaceae</taxon>
        <taxon>Lichenibacterium</taxon>
    </lineage>
</organism>
<accession>A0A4Q2RAP1</accession>
<dbReference type="InterPro" id="IPR029016">
    <property type="entry name" value="GAF-like_dom_sf"/>
</dbReference>
<dbReference type="AlphaFoldDB" id="A0A4Q2RAP1"/>
<dbReference type="PROSITE" id="PS50109">
    <property type="entry name" value="HIS_KIN"/>
    <property type="match status" value="1"/>
</dbReference>
<reference evidence="11 12" key="2">
    <citation type="submission" date="2019-02" db="EMBL/GenBank/DDBJ databases">
        <title>'Lichenibacterium ramalinii' gen. nov. sp. nov., 'Lichenibacterium minor' gen. nov. sp. nov.</title>
        <authorList>
            <person name="Pankratov T."/>
        </authorList>
    </citation>
    <scope>NUCLEOTIDE SEQUENCE [LARGE SCALE GENOMIC DNA]</scope>
    <source>
        <strain evidence="11 12">RmlP001</strain>
    </source>
</reference>
<dbReference type="Proteomes" id="UP000289411">
    <property type="component" value="Unassembled WGS sequence"/>
</dbReference>
<dbReference type="EC" id="2.7.13.3" evidence="2"/>
<dbReference type="SUPFAM" id="SSF55874">
    <property type="entry name" value="ATPase domain of HSP90 chaperone/DNA topoisomerase II/histidine kinase"/>
    <property type="match status" value="1"/>
</dbReference>
<dbReference type="SMART" id="SM00388">
    <property type="entry name" value="HisKA"/>
    <property type="match status" value="1"/>
</dbReference>
<dbReference type="PANTHER" id="PTHR43047:SF72">
    <property type="entry name" value="OSMOSENSING HISTIDINE PROTEIN KINASE SLN1"/>
    <property type="match status" value="1"/>
</dbReference>
<dbReference type="InterPro" id="IPR003661">
    <property type="entry name" value="HisK_dim/P_dom"/>
</dbReference>
<feature type="domain" description="Response regulatory" evidence="9">
    <location>
        <begin position="700"/>
        <end position="813"/>
    </location>
</feature>
<protein>
    <recommendedName>
        <fullName evidence="2">histidine kinase</fullName>
        <ecNumber evidence="2">2.7.13.3</ecNumber>
    </recommendedName>
</protein>
<dbReference type="Gene3D" id="3.30.565.10">
    <property type="entry name" value="Histidine kinase-like ATPase, C-terminal domain"/>
    <property type="match status" value="1"/>
</dbReference>
<keyword evidence="4" id="KW-0808">Transferase</keyword>
<dbReference type="InterPro" id="IPR003594">
    <property type="entry name" value="HATPase_dom"/>
</dbReference>
<dbReference type="GO" id="GO:0005886">
    <property type="term" value="C:plasma membrane"/>
    <property type="evidence" value="ECO:0007669"/>
    <property type="project" value="TreeGrafter"/>
</dbReference>
<dbReference type="InterPro" id="IPR013656">
    <property type="entry name" value="PAS_4"/>
</dbReference>
<keyword evidence="3 7" id="KW-0597">Phosphoprotein</keyword>
<dbReference type="SMART" id="SM00387">
    <property type="entry name" value="HATPase_c"/>
    <property type="match status" value="1"/>
</dbReference>
<gene>
    <name evidence="11" type="ORF">D3272_19855</name>
</gene>
<feature type="modified residue" description="4-aspartylphosphate" evidence="7">
    <location>
        <position position="749"/>
    </location>
</feature>
<evidence type="ECO:0000256" key="1">
    <source>
        <dbReference type="ARBA" id="ARBA00000085"/>
    </source>
</evidence>
<evidence type="ECO:0000313" key="11">
    <source>
        <dbReference type="EMBL" id="RYB02660.1"/>
    </source>
</evidence>
<comment type="catalytic activity">
    <reaction evidence="1">
        <text>ATP + protein L-histidine = ADP + protein N-phospho-L-histidine.</text>
        <dbReference type="EC" id="2.7.13.3"/>
    </reaction>
</comment>
<dbReference type="SMART" id="SM00091">
    <property type="entry name" value="PAS"/>
    <property type="match status" value="1"/>
</dbReference>
<feature type="domain" description="Histidine kinase" evidence="8">
    <location>
        <begin position="456"/>
        <end position="677"/>
    </location>
</feature>
<dbReference type="InterPro" id="IPR001610">
    <property type="entry name" value="PAC"/>
</dbReference>
<dbReference type="EMBL" id="QYBC01000018">
    <property type="protein sequence ID" value="RYB02660.1"/>
    <property type="molecule type" value="Genomic_DNA"/>
</dbReference>
<dbReference type="InterPro" id="IPR005467">
    <property type="entry name" value="His_kinase_dom"/>
</dbReference>
<name>A0A4Q2RAP1_9HYPH</name>
<dbReference type="Pfam" id="PF00512">
    <property type="entry name" value="HisKA"/>
    <property type="match status" value="1"/>
</dbReference>
<evidence type="ECO:0000259" key="10">
    <source>
        <dbReference type="PROSITE" id="PS50113"/>
    </source>
</evidence>
<evidence type="ECO:0000259" key="8">
    <source>
        <dbReference type="PROSITE" id="PS50109"/>
    </source>
</evidence>
<dbReference type="PRINTS" id="PR00344">
    <property type="entry name" value="BCTRLSENSOR"/>
</dbReference>
<sequence>MGDRMRAFDWSGSALGPPSGWSPALKALVDVTLAAKQPMYVAWGPDLTMLYNDSYRVLLGFKHPAALGAPFLDVWAEVRQDLAPLVDQVFAGEPVHMDDITLMVDRDGAMCEAHFAFSYTPVRDADGQVAGLLCPCSETTAQVLAERRQAFRLDLEEQLRDLSDPHEIVGTAVRALGRHLGANRVGYGEMQPDGRTVLLVSGYEEGVAPNSGAVRIDAFGADAADRQRRGETSLSADVAAEPLYDAAAWAGIETRAYVSVPLVRQGRLTAMLYVNQRHPRDWIEGDVALIEGVAARVFDAVERAQAQAAVRDSEAQFSMLAQALPNQVWTFRPDGTLDWCNERSYAYAGLAPGALDGELWAGLVHPDDRPEAVARWEAARAAGTVYEAEFRLRRADGSHRWHIARAVPLRDKEGAILQWVCANTDIDDQKRAEFDVLAAKDAAEEANLAKSTFIANMSHELRTPLSAIIGYSEMMLEEMEDGGDAGTLVPDMRKVEGNARHLLGLINDVLDLSKVESGKMEVYAETFDIAAAVGEVAETVGTLVGKKNNRLALALAPDLGSMTSDLTKVRQILLNLLGNAAKFTENGVVTLSVAREEGAGRVVFQVSDTGIGMTPDQREKLFQRFQQADESTTRRFGGTGLGLSLTRAFADMLGGDVSVESTEGQGSTFSVRLPDSYVAATEDGPEVEAEGAPGEGDRDLILVIDDDADQRDLLTRFLTREGFGVQVAGDGRKGLALARSLHPRAILLDVMMPGVDGWSVLSELKADPDLAAVPVVMVTSVDQRNLAASLGAADYMIKPVRWDRFSQVMDRFRTPEGGILLVEDNEAARTNIRTMLAADGWDVREAENGRDALLRVAEQRPEVVLLDLNMPVMDGFDFLKELRTLPGCGDIPVVVLTARDLTREDRRLLRGADQILNKGDLSLRSVVDRLQGLAKS</sequence>
<comment type="caution">
    <text evidence="11">The sequence shown here is derived from an EMBL/GenBank/DDBJ whole genome shotgun (WGS) entry which is preliminary data.</text>
</comment>
<dbReference type="SUPFAM" id="SSF47384">
    <property type="entry name" value="Homodimeric domain of signal transducing histidine kinase"/>
    <property type="match status" value="1"/>
</dbReference>
<dbReference type="SUPFAM" id="SSF52172">
    <property type="entry name" value="CheY-like"/>
    <property type="match status" value="2"/>
</dbReference>
<feature type="domain" description="PAC" evidence="10">
    <location>
        <begin position="386"/>
        <end position="438"/>
    </location>
</feature>
<evidence type="ECO:0000256" key="3">
    <source>
        <dbReference type="ARBA" id="ARBA00022553"/>
    </source>
</evidence>
<keyword evidence="6" id="KW-0902">Two-component regulatory system</keyword>
<dbReference type="Pfam" id="PF08447">
    <property type="entry name" value="PAS_3"/>
    <property type="match status" value="1"/>
</dbReference>
<dbReference type="NCBIfam" id="TIGR00229">
    <property type="entry name" value="sensory_box"/>
    <property type="match status" value="1"/>
</dbReference>
<dbReference type="Gene3D" id="3.30.450.20">
    <property type="entry name" value="PAS domain"/>
    <property type="match status" value="2"/>
</dbReference>
<evidence type="ECO:0000259" key="9">
    <source>
        <dbReference type="PROSITE" id="PS50110"/>
    </source>
</evidence>
<dbReference type="CDD" id="cd16922">
    <property type="entry name" value="HATPase_EvgS-ArcB-TorS-like"/>
    <property type="match status" value="1"/>
</dbReference>
<dbReference type="Gene3D" id="3.40.50.2300">
    <property type="match status" value="2"/>
</dbReference>
<dbReference type="GO" id="GO:0000155">
    <property type="term" value="F:phosphorelay sensor kinase activity"/>
    <property type="evidence" value="ECO:0007669"/>
    <property type="project" value="InterPro"/>
</dbReference>
<dbReference type="Gene3D" id="1.10.287.130">
    <property type="match status" value="1"/>
</dbReference>
<dbReference type="SUPFAM" id="SSF55781">
    <property type="entry name" value="GAF domain-like"/>
    <property type="match status" value="1"/>
</dbReference>